<dbReference type="AlphaFoldDB" id="A0A939SW23"/>
<protein>
    <submittedName>
        <fullName evidence="1">Uncharacterized protein</fullName>
    </submittedName>
</protein>
<reference evidence="1" key="1">
    <citation type="submission" date="2021-03" db="EMBL/GenBank/DDBJ databases">
        <title>Molecular epidemiology and mechanisms of colistin and carbapenem resistance in Enterobacteriaceae from clinical isolates, the environment and porcine samples in Pretoria, South Africa.</title>
        <authorList>
            <person name="Bogoshi D."/>
            <person name="Mbelle N.M."/>
            <person name="Naidoo V."/>
            <person name="Osei Sekyere J."/>
        </authorList>
    </citation>
    <scope>NUCLEOTIDE SEQUENCE</scope>
    <source>
        <strain evidence="1">C034</strain>
    </source>
</reference>
<feature type="non-terminal residue" evidence="1">
    <location>
        <position position="1"/>
    </location>
</feature>
<accession>A0A939SW23</accession>
<name>A0A939SW23_KLEPN</name>
<evidence type="ECO:0000313" key="2">
    <source>
        <dbReference type="Proteomes" id="UP000664620"/>
    </source>
</evidence>
<proteinExistence type="predicted"/>
<dbReference type="Proteomes" id="UP000664620">
    <property type="component" value="Unassembled WGS sequence"/>
</dbReference>
<gene>
    <name evidence="1" type="ORF">J4734_05520</name>
</gene>
<sequence length="63" mass="7182">IEMQRFDLLRNRRCHFFSAVSHSESDRSRSRSVGGKYADCMSFIGVRNITLSLSRVDDVGMSP</sequence>
<evidence type="ECO:0000313" key="1">
    <source>
        <dbReference type="EMBL" id="MBO2029111.1"/>
    </source>
</evidence>
<comment type="caution">
    <text evidence="1">The sequence shown here is derived from an EMBL/GenBank/DDBJ whole genome shotgun (WGS) entry which is preliminary data.</text>
</comment>
<dbReference type="EMBL" id="JAGETO010000015">
    <property type="protein sequence ID" value="MBO2029111.1"/>
    <property type="molecule type" value="Genomic_DNA"/>
</dbReference>
<organism evidence="1 2">
    <name type="scientific">Klebsiella pneumoniae</name>
    <dbReference type="NCBI Taxonomy" id="573"/>
    <lineage>
        <taxon>Bacteria</taxon>
        <taxon>Pseudomonadati</taxon>
        <taxon>Pseudomonadota</taxon>
        <taxon>Gammaproteobacteria</taxon>
        <taxon>Enterobacterales</taxon>
        <taxon>Enterobacteriaceae</taxon>
        <taxon>Klebsiella/Raoultella group</taxon>
        <taxon>Klebsiella</taxon>
        <taxon>Klebsiella pneumoniae complex</taxon>
    </lineage>
</organism>